<sequence>MAWLTFFFGLVRRAARWAWLLLIVAIILLLGLGGPVTPIDHIFEFWGHW</sequence>
<protein>
    <submittedName>
        <fullName evidence="1">Uncharacterized protein</fullName>
    </submittedName>
</protein>
<evidence type="ECO:0000313" key="2">
    <source>
        <dbReference type="Proteomes" id="UP000664914"/>
    </source>
</evidence>
<gene>
    <name evidence="1" type="ORF">HRJ34_26555</name>
</gene>
<organism evidence="1 2">
    <name type="scientific">Rhizorhabdus wittichii</name>
    <dbReference type="NCBI Taxonomy" id="160791"/>
    <lineage>
        <taxon>Bacteria</taxon>
        <taxon>Pseudomonadati</taxon>
        <taxon>Pseudomonadota</taxon>
        <taxon>Alphaproteobacteria</taxon>
        <taxon>Sphingomonadales</taxon>
        <taxon>Sphingomonadaceae</taxon>
        <taxon>Rhizorhabdus</taxon>
    </lineage>
</organism>
<reference evidence="1" key="1">
    <citation type="submission" date="2020-07" db="EMBL/GenBank/DDBJ databases">
        <authorList>
            <person name="Camacho E."/>
        </authorList>
    </citation>
    <scope>NUCLEOTIDE SEQUENCE</scope>
    <source>
        <strain evidence="1">MPO218</strain>
    </source>
</reference>
<name>A0A975D373_9SPHN</name>
<dbReference type="AlphaFoldDB" id="A0A975D373"/>
<dbReference type="Proteomes" id="UP000664914">
    <property type="component" value="Chromosome"/>
</dbReference>
<reference evidence="1" key="2">
    <citation type="submission" date="2021-04" db="EMBL/GenBank/DDBJ databases">
        <title>Isolation and genomic analysis of the ibuprofen-degrading bacterium Sphingomonas strain MPO218.</title>
        <authorList>
            <person name="Aulestia M."/>
            <person name="Flores A."/>
            <person name="Mangas E.L."/>
            <person name="Perez-Pulido A.J."/>
            <person name="Santero E."/>
            <person name="Camacho E.M."/>
        </authorList>
    </citation>
    <scope>NUCLEOTIDE SEQUENCE</scope>
    <source>
        <strain evidence="1">MPO218</strain>
    </source>
</reference>
<evidence type="ECO:0000313" key="1">
    <source>
        <dbReference type="EMBL" id="QTH21814.1"/>
    </source>
</evidence>
<accession>A0A975D373</accession>
<dbReference type="RefSeq" id="WP_016745249.1">
    <property type="nucleotide sequence ID" value="NZ_CP059319.1"/>
</dbReference>
<proteinExistence type="predicted"/>
<dbReference type="EMBL" id="CP059319">
    <property type="protein sequence ID" value="QTH21814.1"/>
    <property type="molecule type" value="Genomic_DNA"/>
</dbReference>